<name>A0A8H8WWU2_9HYPH</name>
<dbReference type="RefSeq" id="WP_207178658.1">
    <property type="nucleotide sequence ID" value="NZ_AP024145.1"/>
</dbReference>
<feature type="compositionally biased region" description="Basic and acidic residues" evidence="2">
    <location>
        <begin position="146"/>
        <end position="155"/>
    </location>
</feature>
<evidence type="ECO:0000313" key="4">
    <source>
        <dbReference type="Proteomes" id="UP000663508"/>
    </source>
</evidence>
<proteinExistence type="predicted"/>
<feature type="region of interest" description="Disordered" evidence="2">
    <location>
        <begin position="145"/>
        <end position="172"/>
    </location>
</feature>
<gene>
    <name evidence="3" type="ORF">mvi_41690</name>
</gene>
<dbReference type="AlphaFoldDB" id="A0A8H8WWU2"/>
<dbReference type="KEGG" id="mind:mvi_41690"/>
<dbReference type="EMBL" id="AP024145">
    <property type="protein sequence ID" value="BCM85708.1"/>
    <property type="molecule type" value="Genomic_DNA"/>
</dbReference>
<dbReference type="Proteomes" id="UP000663508">
    <property type="component" value="Chromosome"/>
</dbReference>
<reference evidence="3" key="1">
    <citation type="submission" date="2020-11" db="EMBL/GenBank/DDBJ databases">
        <title>Complete genome sequence of a novel pathogenic Methylobacterium strain isolated from rice in Vietnam.</title>
        <authorList>
            <person name="Lai K."/>
            <person name="Okazaki S."/>
            <person name="Higashi K."/>
            <person name="Mori H."/>
            <person name="Toyoda A."/>
            <person name="Kurokawa K."/>
        </authorList>
    </citation>
    <scope>NUCLEOTIDE SEQUENCE</scope>
    <source>
        <strain evidence="3">VL1</strain>
    </source>
</reference>
<evidence type="ECO:0000313" key="3">
    <source>
        <dbReference type="EMBL" id="BCM85708.1"/>
    </source>
</evidence>
<evidence type="ECO:0000256" key="2">
    <source>
        <dbReference type="SAM" id="MobiDB-lite"/>
    </source>
</evidence>
<feature type="region of interest" description="Disordered" evidence="2">
    <location>
        <begin position="1"/>
        <end position="27"/>
    </location>
</feature>
<evidence type="ECO:0000256" key="1">
    <source>
        <dbReference type="SAM" id="Coils"/>
    </source>
</evidence>
<protein>
    <submittedName>
        <fullName evidence="3">Uncharacterized protein</fullName>
    </submittedName>
</protein>
<accession>A0A8H8WWU2</accession>
<organism evidence="3 4">
    <name type="scientific">Methylobacterium indicum</name>
    <dbReference type="NCBI Taxonomy" id="1775910"/>
    <lineage>
        <taxon>Bacteria</taxon>
        <taxon>Pseudomonadati</taxon>
        <taxon>Pseudomonadota</taxon>
        <taxon>Alphaproteobacteria</taxon>
        <taxon>Hyphomicrobiales</taxon>
        <taxon>Methylobacteriaceae</taxon>
        <taxon>Methylobacterium</taxon>
    </lineage>
</organism>
<keyword evidence="1" id="KW-0175">Coiled coil</keyword>
<sequence>MGVDFFASQRAARRSACEDRSSPEGHPHLAAVIRSVVERHAESGLGSIDRRSPPRDWDRLIAQVQTAARIVEETDAEIRRREAQARSLLRSAHKRLDEARQRIDEAEERARRIETGADARVAAAEERARQAEDAARSALAWLQRANRPEQARSPDEPAVVIPPLPPVLRRVA</sequence>
<feature type="compositionally biased region" description="Basic and acidic residues" evidence="2">
    <location>
        <begin position="15"/>
        <end position="27"/>
    </location>
</feature>
<feature type="coiled-coil region" evidence="1">
    <location>
        <begin position="82"/>
        <end position="116"/>
    </location>
</feature>